<dbReference type="InterPro" id="IPR019595">
    <property type="entry name" value="DUF2470"/>
</dbReference>
<dbReference type="Pfam" id="PF10615">
    <property type="entry name" value="DUF2470"/>
    <property type="match status" value="1"/>
</dbReference>
<dbReference type="Gene3D" id="3.20.180.10">
    <property type="entry name" value="PNP-oxidase-like"/>
    <property type="match status" value="1"/>
</dbReference>
<evidence type="ECO:0000313" key="2">
    <source>
        <dbReference type="EMBL" id="GFJ89894.1"/>
    </source>
</evidence>
<reference evidence="2 3" key="2">
    <citation type="submission" date="2020-03" db="EMBL/GenBank/DDBJ databases">
        <authorList>
            <person name="Ichikawa N."/>
            <person name="Kimura A."/>
            <person name="Kitahashi Y."/>
            <person name="Uohara A."/>
        </authorList>
    </citation>
    <scope>NUCLEOTIDE SEQUENCE [LARGE SCALE GENOMIC DNA]</scope>
    <source>
        <strain evidence="2 3">NBRC 108638</strain>
    </source>
</reference>
<gene>
    <name evidence="2" type="ORF">Prum_035360</name>
</gene>
<reference evidence="2 3" key="1">
    <citation type="submission" date="2020-03" db="EMBL/GenBank/DDBJ databases">
        <title>Whole genome shotgun sequence of Phytohabitans rumicis NBRC 108638.</title>
        <authorList>
            <person name="Komaki H."/>
            <person name="Tamura T."/>
        </authorList>
    </citation>
    <scope>NUCLEOTIDE SEQUENCE [LARGE SCALE GENOMIC DNA]</scope>
    <source>
        <strain evidence="2 3">NBRC 108638</strain>
    </source>
</reference>
<dbReference type="AlphaFoldDB" id="A0A6V8L185"/>
<keyword evidence="3" id="KW-1185">Reference proteome</keyword>
<accession>A0A6V8L185</accession>
<evidence type="ECO:0000313" key="3">
    <source>
        <dbReference type="Proteomes" id="UP000482960"/>
    </source>
</evidence>
<protein>
    <recommendedName>
        <fullName evidence="1">DUF2470 domain-containing protein</fullName>
    </recommendedName>
</protein>
<dbReference type="EMBL" id="BLPG01000001">
    <property type="protein sequence ID" value="GFJ89894.1"/>
    <property type="molecule type" value="Genomic_DNA"/>
</dbReference>
<sequence length="127" mass="13789">MTDPADLFQPPLAARHGDTDRAVQVEKGPFTADVIAAIMRHMNGDHADDCRVICQGLGNQPRATDAAMSGMDADGMDFLATVDGAPVPVRIPFTERLTERRQVRAEAARMYREACAVLGITPRPDAR</sequence>
<name>A0A6V8L185_9ACTN</name>
<dbReference type="SUPFAM" id="SSF50475">
    <property type="entry name" value="FMN-binding split barrel"/>
    <property type="match status" value="1"/>
</dbReference>
<dbReference type="Proteomes" id="UP000482960">
    <property type="component" value="Unassembled WGS sequence"/>
</dbReference>
<evidence type="ECO:0000259" key="1">
    <source>
        <dbReference type="Pfam" id="PF10615"/>
    </source>
</evidence>
<proteinExistence type="predicted"/>
<feature type="domain" description="DUF2470" evidence="1">
    <location>
        <begin position="37"/>
        <end position="110"/>
    </location>
</feature>
<organism evidence="2 3">
    <name type="scientific">Phytohabitans rumicis</name>
    <dbReference type="NCBI Taxonomy" id="1076125"/>
    <lineage>
        <taxon>Bacteria</taxon>
        <taxon>Bacillati</taxon>
        <taxon>Actinomycetota</taxon>
        <taxon>Actinomycetes</taxon>
        <taxon>Micromonosporales</taxon>
        <taxon>Micromonosporaceae</taxon>
    </lineage>
</organism>
<dbReference type="InterPro" id="IPR037119">
    <property type="entry name" value="Haem_oxidase_HugZ-like_sf"/>
</dbReference>
<comment type="caution">
    <text evidence="2">The sequence shown here is derived from an EMBL/GenBank/DDBJ whole genome shotgun (WGS) entry which is preliminary data.</text>
</comment>